<dbReference type="EMBL" id="AB258439">
    <property type="protein sequence ID" value="BAF36052.1"/>
    <property type="molecule type" value="mRNA"/>
</dbReference>
<dbReference type="Gene3D" id="3.40.50.150">
    <property type="entry name" value="Vaccinia Virus protein VP39"/>
    <property type="match status" value="1"/>
</dbReference>
<dbReference type="GO" id="GO:0008757">
    <property type="term" value="F:S-adenosylmethionine-dependent methyltransferase activity"/>
    <property type="evidence" value="ECO:0007669"/>
    <property type="project" value="UniProtKB-ARBA"/>
</dbReference>
<accession>A0A8W9</accession>
<dbReference type="Pfam" id="PF00891">
    <property type="entry name" value="Methyltransf_2"/>
    <property type="match status" value="1"/>
</dbReference>
<feature type="domain" description="O-methyltransferase C-terminal" evidence="5">
    <location>
        <begin position="129"/>
        <end position="351"/>
    </location>
</feature>
<dbReference type="InterPro" id="IPR001077">
    <property type="entry name" value="COMT_C"/>
</dbReference>
<dbReference type="GO" id="GO:0008171">
    <property type="term" value="F:O-methyltransferase activity"/>
    <property type="evidence" value="ECO:0007669"/>
    <property type="project" value="InterPro"/>
</dbReference>
<dbReference type="AlphaFoldDB" id="A0A8W9"/>
<organism evidence="7">
    <name type="scientific">Iris hollandica</name>
    <name type="common">Dutch iris</name>
    <name type="synonym">Iris tingitana x Iris xiphium</name>
    <dbReference type="NCBI Taxonomy" id="35876"/>
    <lineage>
        <taxon>Eukaryota</taxon>
        <taxon>Viridiplantae</taxon>
        <taxon>Streptophyta</taxon>
        <taxon>Embryophyta</taxon>
        <taxon>Tracheophyta</taxon>
        <taxon>Spermatophyta</taxon>
        <taxon>Magnoliopsida</taxon>
        <taxon>Liliopsida</taxon>
        <taxon>Asparagales</taxon>
        <taxon>Iridaceae</taxon>
        <taxon>Iridoideae</taxon>
        <taxon>Irideae</taxon>
        <taxon>Iris</taxon>
    </lineage>
</organism>
<evidence type="ECO:0000259" key="5">
    <source>
        <dbReference type="Pfam" id="PF00891"/>
    </source>
</evidence>
<dbReference type="SUPFAM" id="SSF53335">
    <property type="entry name" value="S-adenosyl-L-methionine-dependent methyltransferases"/>
    <property type="match status" value="1"/>
</dbReference>
<dbReference type="InterPro" id="IPR029063">
    <property type="entry name" value="SAM-dependent_MTases_sf"/>
</dbReference>
<evidence type="ECO:0000256" key="2">
    <source>
        <dbReference type="ARBA" id="ARBA00022679"/>
    </source>
</evidence>
<dbReference type="GO" id="GO:0046983">
    <property type="term" value="F:protein dimerization activity"/>
    <property type="evidence" value="ECO:0007669"/>
    <property type="project" value="InterPro"/>
</dbReference>
<evidence type="ECO:0000256" key="1">
    <source>
        <dbReference type="ARBA" id="ARBA00022603"/>
    </source>
</evidence>
<dbReference type="PIRSF" id="PIRSF005739">
    <property type="entry name" value="O-mtase"/>
    <property type="match status" value="1"/>
</dbReference>
<dbReference type="GO" id="GO:0032259">
    <property type="term" value="P:methylation"/>
    <property type="evidence" value="ECO:0007669"/>
    <property type="project" value="UniProtKB-KW"/>
</dbReference>
<evidence type="ECO:0000259" key="6">
    <source>
        <dbReference type="Pfam" id="PF08100"/>
    </source>
</evidence>
<feature type="domain" description="O-methyltransferase dimerisation" evidence="6">
    <location>
        <begin position="29"/>
        <end position="107"/>
    </location>
</feature>
<dbReference type="SUPFAM" id="SSF46785">
    <property type="entry name" value="Winged helix' DNA-binding domain"/>
    <property type="match status" value="1"/>
</dbReference>
<evidence type="ECO:0000256" key="3">
    <source>
        <dbReference type="ARBA" id="ARBA00022691"/>
    </source>
</evidence>
<dbReference type="CDD" id="cd02440">
    <property type="entry name" value="AdoMet_MTases"/>
    <property type="match status" value="1"/>
</dbReference>
<dbReference type="PANTHER" id="PTHR11746">
    <property type="entry name" value="O-METHYLTRANSFERASE"/>
    <property type="match status" value="1"/>
</dbReference>
<dbReference type="FunFam" id="3.40.50.150:FF:000057">
    <property type="entry name" value="O-methyltransferase ZRP4"/>
    <property type="match status" value="1"/>
</dbReference>
<name>A0A8W9_IRIHO</name>
<dbReference type="InterPro" id="IPR012967">
    <property type="entry name" value="COMT_dimerisation"/>
</dbReference>
<keyword evidence="1 7" id="KW-0489">Methyltransferase</keyword>
<keyword evidence="3" id="KW-0949">S-adenosyl-L-methionine</keyword>
<feature type="active site" description="Proton acceptor" evidence="4">
    <location>
        <position position="264"/>
    </location>
</feature>
<proteinExistence type="evidence at transcript level"/>
<dbReference type="InterPro" id="IPR016461">
    <property type="entry name" value="COMT-like"/>
</dbReference>
<evidence type="ECO:0000256" key="4">
    <source>
        <dbReference type="PIRSR" id="PIRSR005739-1"/>
    </source>
</evidence>
<reference evidence="7" key="1">
    <citation type="journal article" date="2008" name="J. Plant Physiol.">
        <title>Molecular cloning and characterization of O-methyltransferases from the flower buds of Iris hollandica.</title>
        <authorList>
            <person name="Yoshihara N."/>
            <person name="Fukuchi-Mizutani M."/>
            <person name="Okuhara H."/>
            <person name="Tanaka Y."/>
            <person name="Yabuya T."/>
        </authorList>
    </citation>
    <scope>NUCLEOTIDE SEQUENCE</scope>
    <source>
        <tissue evidence="7">Perianth</tissue>
    </source>
</reference>
<dbReference type="PROSITE" id="PS51683">
    <property type="entry name" value="SAM_OMT_II"/>
    <property type="match status" value="1"/>
</dbReference>
<dbReference type="Gene3D" id="1.10.10.10">
    <property type="entry name" value="Winged helix-like DNA-binding domain superfamily/Winged helix DNA-binding domain"/>
    <property type="match status" value="1"/>
</dbReference>
<dbReference type="InterPro" id="IPR036390">
    <property type="entry name" value="WH_DNA-bd_sf"/>
</dbReference>
<protein>
    <submittedName>
        <fullName evidence="7">O-methyltransferase</fullName>
    </submittedName>
</protein>
<dbReference type="InterPro" id="IPR036388">
    <property type="entry name" value="WH-like_DNA-bd_sf"/>
</dbReference>
<sequence length="369" mass="40385">MPGLNAAAKREESGELLQAHATVMHEVLAHAGSMALKCAVELDIPGIISSHGGSITLSDLVSHLDVPRSSSSSIRRIMRPLVLKGYFIHDKKLDSYRLTPLSSVLVHDSPTSLATFVMGMLDINIAAPWHSLSTFCRMGHHKGSSVYELEFGRSVWELGQEDPEFSRLFNETMDGDSRSTMKALVAECAESFEGLRTLVDVGGGDGTATRVIAEAFPHVKCTVYDLPHVVAEAKPKGSLVQAVGGSMFDHIPRADAVFMKVVLHDWVDEDCVKILKLCKEAIPSREEGGKVMIVDIVMDAAGAGAGAGQREVGDEMKTETQLFFDLTMMVYMGGKEREEDEWKKIFRDAGFTDYKITPLGLRSLIELFP</sequence>
<evidence type="ECO:0000313" key="7">
    <source>
        <dbReference type="EMBL" id="BAF36052.1"/>
    </source>
</evidence>
<dbReference type="Pfam" id="PF08100">
    <property type="entry name" value="Dimerisation"/>
    <property type="match status" value="1"/>
</dbReference>
<dbReference type="SMR" id="A0A8W9"/>
<gene>
    <name evidence="7" type="primary">IhOMT2</name>
</gene>
<keyword evidence="2 7" id="KW-0808">Transferase</keyword>